<evidence type="ECO:0000256" key="1">
    <source>
        <dbReference type="SAM" id="MobiDB-lite"/>
    </source>
</evidence>
<accession>A0A7S2GYW7</accession>
<feature type="chain" id="PRO_5031204198" description="Fe2OG dioxygenase domain-containing protein" evidence="2">
    <location>
        <begin position="27"/>
        <end position="358"/>
    </location>
</feature>
<dbReference type="EMBL" id="HBGV01003933">
    <property type="protein sequence ID" value="CAD9475618.1"/>
    <property type="molecule type" value="Transcribed_RNA"/>
</dbReference>
<feature type="signal peptide" evidence="2">
    <location>
        <begin position="1"/>
        <end position="26"/>
    </location>
</feature>
<gene>
    <name evidence="3" type="ORF">HTAM1171_LOCUS2392</name>
</gene>
<feature type="compositionally biased region" description="Acidic residues" evidence="1">
    <location>
        <begin position="349"/>
        <end position="358"/>
    </location>
</feature>
<sequence length="358" mass="41383">MRSFTASIYLCVLLLSLNILRCRVRTELVEEERLQEYHARDYSWPLPELLPNTPGWNRAIRRRLSQVERIPNDNHRYNSWVSVITSAVVSPNFTENGWGLTRAPVDLVEELRQSLHNGLKKGPRNEKIIEVIEVDEETRPLFIDQPRLDKKVLRELQPMHEKWSGVSLKGAIAYGLRVYRNNSVLLMHVDKPNTHIISCILHVDHSEDSEPWPIVIEDFQGNTNEVVLESGDMLFYESSKCIHGRPRAFNGSWYSSIFVHYYPTDWDRYNRHLESHYAVPKHWHRQLPPQEGLEDLVMVGTSMKEPGCKDLWCSLENSVKWRGPAPDGGSVVTTGWDPTTMTPPKVDESPLDEELAEL</sequence>
<protein>
    <recommendedName>
        <fullName evidence="4">Fe2OG dioxygenase domain-containing protein</fullName>
    </recommendedName>
</protein>
<evidence type="ECO:0000256" key="2">
    <source>
        <dbReference type="SAM" id="SignalP"/>
    </source>
</evidence>
<name>A0A7S2GYW7_9STRA</name>
<organism evidence="3">
    <name type="scientific">Helicotheca tamesis</name>
    <dbReference type="NCBI Taxonomy" id="374047"/>
    <lineage>
        <taxon>Eukaryota</taxon>
        <taxon>Sar</taxon>
        <taxon>Stramenopiles</taxon>
        <taxon>Ochrophyta</taxon>
        <taxon>Bacillariophyta</taxon>
        <taxon>Mediophyceae</taxon>
        <taxon>Lithodesmiophycidae</taxon>
        <taxon>Lithodesmiales</taxon>
        <taxon>Lithodesmiaceae</taxon>
        <taxon>Helicotheca</taxon>
    </lineage>
</organism>
<proteinExistence type="predicted"/>
<evidence type="ECO:0008006" key="4">
    <source>
        <dbReference type="Google" id="ProtNLM"/>
    </source>
</evidence>
<keyword evidence="2" id="KW-0732">Signal</keyword>
<evidence type="ECO:0000313" key="3">
    <source>
        <dbReference type="EMBL" id="CAD9475618.1"/>
    </source>
</evidence>
<dbReference type="AlphaFoldDB" id="A0A7S2GYW7"/>
<reference evidence="3" key="1">
    <citation type="submission" date="2021-01" db="EMBL/GenBank/DDBJ databases">
        <authorList>
            <person name="Corre E."/>
            <person name="Pelletier E."/>
            <person name="Niang G."/>
            <person name="Scheremetjew M."/>
            <person name="Finn R."/>
            <person name="Kale V."/>
            <person name="Holt S."/>
            <person name="Cochrane G."/>
            <person name="Meng A."/>
            <person name="Brown T."/>
            <person name="Cohen L."/>
        </authorList>
    </citation>
    <scope>NUCLEOTIDE SEQUENCE</scope>
    <source>
        <strain evidence="3">CCMP826</strain>
    </source>
</reference>
<feature type="region of interest" description="Disordered" evidence="1">
    <location>
        <begin position="324"/>
        <end position="358"/>
    </location>
</feature>
<feature type="compositionally biased region" description="Polar residues" evidence="1">
    <location>
        <begin position="331"/>
        <end position="342"/>
    </location>
</feature>